<keyword evidence="3" id="KW-1185">Reference proteome</keyword>
<keyword evidence="1" id="KW-0812">Transmembrane</keyword>
<organism evidence="2 3">
    <name type="scientific">Methanolapillus africanus</name>
    <dbReference type="NCBI Taxonomy" id="3028297"/>
    <lineage>
        <taxon>Archaea</taxon>
        <taxon>Methanobacteriati</taxon>
        <taxon>Methanobacteriota</taxon>
        <taxon>Stenosarchaea group</taxon>
        <taxon>Methanomicrobia</taxon>
        <taxon>Methanosarcinales</taxon>
        <taxon>Methanosarcinaceae</taxon>
        <taxon>Methanolapillus</taxon>
    </lineage>
</organism>
<keyword evidence="1" id="KW-0472">Membrane</keyword>
<accession>A0AAE4SG04</accession>
<feature type="transmembrane region" description="Helical" evidence="1">
    <location>
        <begin position="35"/>
        <end position="57"/>
    </location>
</feature>
<dbReference type="EMBL" id="JAWDKD010000028">
    <property type="protein sequence ID" value="MDV0447850.1"/>
    <property type="molecule type" value="Genomic_DNA"/>
</dbReference>
<evidence type="ECO:0000256" key="1">
    <source>
        <dbReference type="SAM" id="Phobius"/>
    </source>
</evidence>
<reference evidence="2" key="1">
    <citation type="submission" date="2023-06" db="EMBL/GenBank/DDBJ databases">
        <title>Genome sequence of Methanosarcinaceae archaeon Ag5.</title>
        <authorList>
            <person name="Protasov E."/>
            <person name="Platt K."/>
            <person name="Poehlein A."/>
            <person name="Daniel R."/>
            <person name="Brune A."/>
        </authorList>
    </citation>
    <scope>NUCLEOTIDE SEQUENCE</scope>
    <source>
        <strain evidence="2">Ag5</strain>
    </source>
</reference>
<protein>
    <submittedName>
        <fullName evidence="2">Uncharacterized protein</fullName>
    </submittedName>
</protein>
<evidence type="ECO:0000313" key="3">
    <source>
        <dbReference type="Proteomes" id="UP001271789"/>
    </source>
</evidence>
<comment type="caution">
    <text evidence="2">The sequence shown here is derived from an EMBL/GenBank/DDBJ whole genome shotgun (WGS) entry which is preliminary data.</text>
</comment>
<feature type="transmembrane region" description="Helical" evidence="1">
    <location>
        <begin position="94"/>
        <end position="112"/>
    </location>
</feature>
<feature type="transmembrane region" description="Helical" evidence="1">
    <location>
        <begin position="69"/>
        <end position="88"/>
    </location>
</feature>
<dbReference type="AlphaFoldDB" id="A0AAE4SG04"/>
<dbReference type="Proteomes" id="UP001271789">
    <property type="component" value="Unassembled WGS sequence"/>
</dbReference>
<name>A0AAE4SG04_9EURY</name>
<evidence type="ECO:0000313" key="2">
    <source>
        <dbReference type="EMBL" id="MDV0447850.1"/>
    </source>
</evidence>
<proteinExistence type="predicted"/>
<keyword evidence="1" id="KW-1133">Transmembrane helix</keyword>
<feature type="transmembrane region" description="Helical" evidence="1">
    <location>
        <begin position="119"/>
        <end position="138"/>
    </location>
</feature>
<gene>
    <name evidence="2" type="ORF">MsAg5_17670</name>
</gene>
<sequence>MNVFLYGVGFTSCCVELVFLVQVQFAKYGGGGIEILSWSIFYTLLFLFVYYSYAVLIQNDEKEISKVTLYLPFMIFIFSLISIILETMNSHPPIAGVFLLLFGLYFAGCLISKKIRISLRGFAWSLFLPMFILLWYTVLTTPFL</sequence>